<keyword evidence="8" id="KW-0175">Coiled coil</keyword>
<dbReference type="Proteomes" id="UP001415857">
    <property type="component" value="Unassembled WGS sequence"/>
</dbReference>
<evidence type="ECO:0000313" key="12">
    <source>
        <dbReference type="EMBL" id="KAK9272983.1"/>
    </source>
</evidence>
<keyword evidence="2" id="KW-0479">Metal-binding</keyword>
<comment type="caution">
    <text evidence="12">The sequence shown here is derived from an EMBL/GenBank/DDBJ whole genome shotgun (WGS) entry which is preliminary data.</text>
</comment>
<dbReference type="Pfam" id="PF02375">
    <property type="entry name" value="JmjN"/>
    <property type="match status" value="1"/>
</dbReference>
<dbReference type="Pfam" id="PF02928">
    <property type="entry name" value="zf-C5HC2"/>
    <property type="match status" value="1"/>
</dbReference>
<evidence type="ECO:0000256" key="9">
    <source>
        <dbReference type="SAM" id="MobiDB-lite"/>
    </source>
</evidence>
<dbReference type="EMBL" id="JBBPBK010000013">
    <property type="protein sequence ID" value="KAK9272983.1"/>
    <property type="molecule type" value="Genomic_DNA"/>
</dbReference>
<evidence type="ECO:0000256" key="5">
    <source>
        <dbReference type="ARBA" id="ARBA00023015"/>
    </source>
</evidence>
<evidence type="ECO:0000256" key="2">
    <source>
        <dbReference type="ARBA" id="ARBA00022723"/>
    </source>
</evidence>
<dbReference type="PANTHER" id="PTHR10694">
    <property type="entry name" value="LYSINE-SPECIFIC DEMETHYLASE"/>
    <property type="match status" value="1"/>
</dbReference>
<keyword evidence="7" id="KW-0539">Nucleus</keyword>
<sequence>MLLAVHVPAYNVEGNVWSPKGKNGQENLKRKRLRWMKSGVAPETVNVTSLKTSCTVKAVKPTTSCQLRKQSNEKLSSHSSGSLFEKDISLECIVDKFNTADLEWTEKIPECPVYQPSKEEFKDPLIYLQKISPEASKYGICKIISPLSASNSAGSVLMKEQRGFKFTTRVQPLRLAEWDLDDKVTFSLRGRNYTLRDFEKMANKLFARRYCTSGCLPSSFLEKEFWHEMAYGKKGTVEYAINVDGSAFSSDPRDQLGKSKWNLKTLPRLPKSTLRLVEAVIPGITDPMLYIGMLFSMFAWHVEDHYLYSINYHHCGAPKTWYGVPGCSALDFEKVVRYHVYNPDILSNEGEDGAFDLLLEKTTMFPPNILLQHDVPVFKAVQMPGEFVITFPRAYHAGFSNGFNCGEAVNFAIGDWFPFGAAASQRYALLSRMPILPYEELLCKEAMLLFRSSKHKALEYSFADSVSHHFIKVSFVKLIRFHHYARWCLKKVRVSLSVSPNFQGTIICSLCKRDCYVAYLKCNCYCNPICLFHVTDAGSLKCQCGTNRILFLREDISEMENVAQKFEQDEGILQEVQQEIKCGDDMCLPPNMIPCIKDGYTPYSEVMFIDDQIRVKRKSVEAETRTVKNAMTLNLLKQQELRPQNKLHLKGIISGRTAMSRDEAETIKIRKNVGANVGKTEDRNEVLQVRMSNRLQKTRKKSSRSISRLSSRF</sequence>
<organism evidence="12 13">
    <name type="scientific">Liquidambar formosana</name>
    <name type="common">Formosan gum</name>
    <dbReference type="NCBI Taxonomy" id="63359"/>
    <lineage>
        <taxon>Eukaryota</taxon>
        <taxon>Viridiplantae</taxon>
        <taxon>Streptophyta</taxon>
        <taxon>Embryophyta</taxon>
        <taxon>Tracheophyta</taxon>
        <taxon>Spermatophyta</taxon>
        <taxon>Magnoliopsida</taxon>
        <taxon>eudicotyledons</taxon>
        <taxon>Gunneridae</taxon>
        <taxon>Pentapetalae</taxon>
        <taxon>Saxifragales</taxon>
        <taxon>Altingiaceae</taxon>
        <taxon>Liquidambar</taxon>
    </lineage>
</organism>
<comment type="cofactor">
    <cofactor evidence="1">
        <name>Fe(2+)</name>
        <dbReference type="ChEBI" id="CHEBI:29033"/>
    </cofactor>
</comment>
<keyword evidence="5" id="KW-0805">Transcription regulation</keyword>
<dbReference type="PROSITE" id="PS51183">
    <property type="entry name" value="JMJN"/>
    <property type="match status" value="1"/>
</dbReference>
<evidence type="ECO:0000256" key="3">
    <source>
        <dbReference type="ARBA" id="ARBA00023002"/>
    </source>
</evidence>
<keyword evidence="3" id="KW-0560">Oxidoreductase</keyword>
<proteinExistence type="predicted"/>
<dbReference type="SMART" id="SM00545">
    <property type="entry name" value="JmjN"/>
    <property type="match status" value="1"/>
</dbReference>
<evidence type="ECO:0000259" key="10">
    <source>
        <dbReference type="PROSITE" id="PS51183"/>
    </source>
</evidence>
<feature type="domain" description="JmjC" evidence="11">
    <location>
        <begin position="255"/>
        <end position="428"/>
    </location>
</feature>
<keyword evidence="6" id="KW-0804">Transcription</keyword>
<dbReference type="GO" id="GO:0016491">
    <property type="term" value="F:oxidoreductase activity"/>
    <property type="evidence" value="ECO:0007669"/>
    <property type="project" value="UniProtKB-KW"/>
</dbReference>
<dbReference type="PROSITE" id="PS51184">
    <property type="entry name" value="JMJC"/>
    <property type="match status" value="1"/>
</dbReference>
<accession>A0AAP0R9H1</accession>
<keyword evidence="4" id="KW-0408">Iron</keyword>
<evidence type="ECO:0000256" key="6">
    <source>
        <dbReference type="ARBA" id="ARBA00023163"/>
    </source>
</evidence>
<dbReference type="GO" id="GO:0005634">
    <property type="term" value="C:nucleus"/>
    <property type="evidence" value="ECO:0007669"/>
    <property type="project" value="TreeGrafter"/>
</dbReference>
<feature type="coiled-coil region" evidence="8">
    <location>
        <begin position="549"/>
        <end position="579"/>
    </location>
</feature>
<evidence type="ECO:0000259" key="11">
    <source>
        <dbReference type="PROSITE" id="PS51184"/>
    </source>
</evidence>
<dbReference type="GO" id="GO:0046872">
    <property type="term" value="F:metal ion binding"/>
    <property type="evidence" value="ECO:0007669"/>
    <property type="project" value="UniProtKB-KW"/>
</dbReference>
<dbReference type="Gene3D" id="2.60.120.650">
    <property type="entry name" value="Cupin"/>
    <property type="match status" value="1"/>
</dbReference>
<feature type="region of interest" description="Disordered" evidence="9">
    <location>
        <begin position="694"/>
        <end position="713"/>
    </location>
</feature>
<dbReference type="InterPro" id="IPR003347">
    <property type="entry name" value="JmjC_dom"/>
</dbReference>
<evidence type="ECO:0000256" key="1">
    <source>
        <dbReference type="ARBA" id="ARBA00001954"/>
    </source>
</evidence>
<dbReference type="AlphaFoldDB" id="A0AAP0R9H1"/>
<evidence type="ECO:0000256" key="7">
    <source>
        <dbReference type="ARBA" id="ARBA00023242"/>
    </source>
</evidence>
<evidence type="ECO:0000256" key="4">
    <source>
        <dbReference type="ARBA" id="ARBA00023004"/>
    </source>
</evidence>
<dbReference type="GO" id="GO:0141052">
    <property type="term" value="F:histone H3 demethylase activity"/>
    <property type="evidence" value="ECO:0007669"/>
    <property type="project" value="UniProtKB-ARBA"/>
</dbReference>
<dbReference type="InterPro" id="IPR003349">
    <property type="entry name" value="JmjN"/>
</dbReference>
<protein>
    <recommendedName>
        <fullName evidence="14">Lysine-specific demethylase JMJ706-like</fullName>
    </recommendedName>
</protein>
<dbReference type="Pfam" id="PF02373">
    <property type="entry name" value="JmjC"/>
    <property type="match status" value="1"/>
</dbReference>
<keyword evidence="13" id="KW-1185">Reference proteome</keyword>
<dbReference type="GO" id="GO:0040029">
    <property type="term" value="P:epigenetic regulation of gene expression"/>
    <property type="evidence" value="ECO:0007669"/>
    <property type="project" value="UniProtKB-ARBA"/>
</dbReference>
<gene>
    <name evidence="12" type="ORF">L1049_003363</name>
</gene>
<name>A0AAP0R9H1_LIQFO</name>
<evidence type="ECO:0000256" key="8">
    <source>
        <dbReference type="SAM" id="Coils"/>
    </source>
</evidence>
<dbReference type="FunFam" id="2.60.120.650:FF:000016">
    <property type="entry name" value="Lysine-specific demethylase isoform A"/>
    <property type="match status" value="1"/>
</dbReference>
<dbReference type="SMART" id="SM00558">
    <property type="entry name" value="JmjC"/>
    <property type="match status" value="1"/>
</dbReference>
<feature type="compositionally biased region" description="Low complexity" evidence="9">
    <location>
        <begin position="704"/>
        <end position="713"/>
    </location>
</feature>
<feature type="domain" description="JmjN" evidence="10">
    <location>
        <begin position="111"/>
        <end position="152"/>
    </location>
</feature>
<reference evidence="12 13" key="1">
    <citation type="journal article" date="2024" name="Plant J.">
        <title>Genome sequences and population genomics reveal climatic adaptation and genomic divergence between two closely related sweetgum species.</title>
        <authorList>
            <person name="Xu W.Q."/>
            <person name="Ren C.Q."/>
            <person name="Zhang X.Y."/>
            <person name="Comes H.P."/>
            <person name="Liu X.H."/>
            <person name="Li Y.G."/>
            <person name="Kettle C.J."/>
            <person name="Jalonen R."/>
            <person name="Gaisberger H."/>
            <person name="Ma Y.Z."/>
            <person name="Qiu Y.X."/>
        </authorList>
    </citation>
    <scope>NUCLEOTIDE SEQUENCE [LARGE SCALE GENOMIC DNA]</scope>
    <source>
        <strain evidence="12">Hangzhou</strain>
    </source>
</reference>
<evidence type="ECO:0000313" key="13">
    <source>
        <dbReference type="Proteomes" id="UP001415857"/>
    </source>
</evidence>
<dbReference type="InterPro" id="IPR004198">
    <property type="entry name" value="Znf_C5HC2"/>
</dbReference>
<evidence type="ECO:0008006" key="14">
    <source>
        <dbReference type="Google" id="ProtNLM"/>
    </source>
</evidence>
<dbReference type="GO" id="GO:0000785">
    <property type="term" value="C:chromatin"/>
    <property type="evidence" value="ECO:0007669"/>
    <property type="project" value="TreeGrafter"/>
</dbReference>
<dbReference type="SUPFAM" id="SSF51197">
    <property type="entry name" value="Clavaminate synthase-like"/>
    <property type="match status" value="1"/>
</dbReference>
<dbReference type="PANTHER" id="PTHR10694:SF33">
    <property type="entry name" value="LYSINE-SPECIFIC DEMETHYLASE 5"/>
    <property type="match status" value="1"/>
</dbReference>